<dbReference type="STRING" id="1702221.AALO17_08410"/>
<name>A0A140DTJ8_9FIRM</name>
<accession>A0A140DTJ8</accession>
<organism evidence="1 2">
    <name type="scientific">Faecalibaculum rodentium</name>
    <dbReference type="NCBI Taxonomy" id="1702221"/>
    <lineage>
        <taxon>Bacteria</taxon>
        <taxon>Bacillati</taxon>
        <taxon>Bacillota</taxon>
        <taxon>Erysipelotrichia</taxon>
        <taxon>Erysipelotrichales</taxon>
        <taxon>Erysipelotrichaceae</taxon>
        <taxon>Faecalibaculum</taxon>
    </lineage>
</organism>
<evidence type="ECO:0000313" key="1">
    <source>
        <dbReference type="EMBL" id="AMK53975.1"/>
    </source>
</evidence>
<gene>
    <name evidence="1" type="ORF">AALO17_08410</name>
</gene>
<reference evidence="1 2" key="1">
    <citation type="journal article" date="2016" name="Gut Pathog.">
        <title>Whole genome sequencing of "Faecalibaculum rodentium" ALO17, isolated from C57BL/6J laboratory mouse feces.</title>
        <authorList>
            <person name="Lim S."/>
            <person name="Chang D.H."/>
            <person name="Ahn S."/>
            <person name="Kim B.C."/>
        </authorList>
    </citation>
    <scope>NUCLEOTIDE SEQUENCE [LARGE SCALE GENOMIC DNA]</scope>
    <source>
        <strain evidence="1 2">Alo17</strain>
    </source>
</reference>
<dbReference type="EMBL" id="CP011391">
    <property type="protein sequence ID" value="AMK53975.1"/>
    <property type="molecule type" value="Genomic_DNA"/>
</dbReference>
<protein>
    <submittedName>
        <fullName evidence="1">Uncharacterized protein</fullName>
    </submittedName>
</protein>
<keyword evidence="2" id="KW-1185">Reference proteome</keyword>
<evidence type="ECO:0000313" key="2">
    <source>
        <dbReference type="Proteomes" id="UP000069771"/>
    </source>
</evidence>
<dbReference type="AlphaFoldDB" id="A0A140DTJ8"/>
<proteinExistence type="predicted"/>
<sequence length="37" mass="4071">MQTLFPLAGYGILIQELTAEPGSVVQSVRNILRGVWL</sequence>
<dbReference type="KEGG" id="fro:AALO17_08410"/>
<dbReference type="Proteomes" id="UP000069771">
    <property type="component" value="Chromosome"/>
</dbReference>